<name>A0A7S0RR47_9CHLO</name>
<sequence>MAGLQPAAAAPPAASQASGPPHLSLGTGAPSARCFACQAKQRELELHSFDPEHLICNGGGGAFLHPTHVFVPAAFTPCADTAADATAALYSAAHLPCTCQVYPYDPSAAWDTTNPAAAWSARAAAAGSAGSSETPEVGRYTCRVAYPSPQRSLQLGRKNLHLFRLKNTRFDVIGGMLYFLLVVSVIPRCPGGSHSALLSPLSAAADGTCACSCPGMASAGMTSNVTGVAAASGAPWGSVAAVLDADTYATAAGALCAAYLDTLAAIFTSSYVSLTAALLLFLGCLGLARSGGVGAVRSMAPNHLNPPDPSDPEARQAAWRGAVRVKPAPLRARVGGLGVQCAWAGAHALAHLSAAVCLVVVLEVGLEMCVRHERLGQDGHHTLFRWYRAFEEAHFPDPQGVRTLLRRLTLGAYPGLLKWAMALFDIPEAVAVVRTAMCAAGGTLTTVTRLQAIAYYGGMMAYYWLLATPAVGAVFGLYLYVGVVWGAVFYDEAFSSLRIPHHKALTRLHITRNGELEVYTVGVDRVPGRWVEEAGWRGPLGGGNRALPAHAAAVPSRWRPAPGECSSRAASSGSHSSTVANGSSQPGHASSGSKSGHKQQAGSSTHSSRPPRAPKQLGGGKGSDSYSGSQGAGSVAGAGNGEDIDWFLVDYLKIPKVRNPGCV</sequence>
<feature type="compositionally biased region" description="Low complexity" evidence="1">
    <location>
        <begin position="563"/>
        <end position="604"/>
    </location>
</feature>
<dbReference type="PANTHER" id="PTHR34211">
    <property type="entry name" value="CALCINEURIN-LIKE METALLO-PHOSPHOESTERASE SUPERFAMILY PROTEIN"/>
    <property type="match status" value="1"/>
</dbReference>
<feature type="transmembrane region" description="Helical" evidence="2">
    <location>
        <begin position="461"/>
        <end position="490"/>
    </location>
</feature>
<reference evidence="3" key="1">
    <citation type="submission" date="2021-01" db="EMBL/GenBank/DDBJ databases">
        <authorList>
            <person name="Corre E."/>
            <person name="Pelletier E."/>
            <person name="Niang G."/>
            <person name="Scheremetjew M."/>
            <person name="Finn R."/>
            <person name="Kale V."/>
            <person name="Holt S."/>
            <person name="Cochrane G."/>
            <person name="Meng A."/>
            <person name="Brown T."/>
            <person name="Cohen L."/>
        </authorList>
    </citation>
    <scope>NUCLEOTIDE SEQUENCE</scope>
    <source>
        <strain evidence="3">SAG 11-49</strain>
    </source>
</reference>
<proteinExistence type="predicted"/>
<evidence type="ECO:0000313" key="3">
    <source>
        <dbReference type="EMBL" id="CAD8685127.1"/>
    </source>
</evidence>
<keyword evidence="2" id="KW-1133">Transmembrane helix</keyword>
<accession>A0A7S0RR47</accession>
<feature type="region of interest" description="Disordered" evidence="1">
    <location>
        <begin position="1"/>
        <end position="22"/>
    </location>
</feature>
<protein>
    <submittedName>
        <fullName evidence="3">Uncharacterized protein</fullName>
    </submittedName>
</protein>
<feature type="region of interest" description="Disordered" evidence="1">
    <location>
        <begin position="551"/>
        <end position="640"/>
    </location>
</feature>
<evidence type="ECO:0000256" key="2">
    <source>
        <dbReference type="SAM" id="Phobius"/>
    </source>
</evidence>
<dbReference type="EMBL" id="HBFB01021686">
    <property type="protein sequence ID" value="CAD8685127.1"/>
    <property type="molecule type" value="Transcribed_RNA"/>
</dbReference>
<feature type="compositionally biased region" description="Low complexity" evidence="1">
    <location>
        <begin position="1"/>
        <end position="21"/>
    </location>
</feature>
<evidence type="ECO:0000256" key="1">
    <source>
        <dbReference type="SAM" id="MobiDB-lite"/>
    </source>
</evidence>
<keyword evidence="2" id="KW-0812">Transmembrane</keyword>
<keyword evidence="2" id="KW-0472">Membrane</keyword>
<dbReference type="PANTHER" id="PTHR34211:SF3">
    <property type="entry name" value="CALCINEURIN-LIKE METALLO-PHOSPHOESTERASE SUPERFAMILY PROTEIN"/>
    <property type="match status" value="1"/>
</dbReference>
<gene>
    <name evidence="3" type="ORF">CLEI1391_LOCUS12164</name>
</gene>
<feature type="compositionally biased region" description="Gly residues" evidence="1">
    <location>
        <begin position="630"/>
        <end position="640"/>
    </location>
</feature>
<dbReference type="AlphaFoldDB" id="A0A7S0RR47"/>
<organism evidence="3">
    <name type="scientific">Chlamydomonas leiostraca</name>
    <dbReference type="NCBI Taxonomy" id="1034604"/>
    <lineage>
        <taxon>Eukaryota</taxon>
        <taxon>Viridiplantae</taxon>
        <taxon>Chlorophyta</taxon>
        <taxon>core chlorophytes</taxon>
        <taxon>Chlorophyceae</taxon>
        <taxon>CS clade</taxon>
        <taxon>Chlamydomonadales</taxon>
        <taxon>Chlamydomonadaceae</taxon>
        <taxon>Chlamydomonas</taxon>
    </lineage>
</organism>
<feature type="transmembrane region" description="Helical" evidence="2">
    <location>
        <begin position="263"/>
        <end position="288"/>
    </location>
</feature>